<evidence type="ECO:0000256" key="5">
    <source>
        <dbReference type="ARBA" id="ARBA00023242"/>
    </source>
</evidence>
<dbReference type="InterPro" id="IPR000330">
    <property type="entry name" value="SNF2_N"/>
</dbReference>
<dbReference type="Gene3D" id="3.40.50.10810">
    <property type="entry name" value="Tandem AAA-ATPase domain"/>
    <property type="match status" value="1"/>
</dbReference>
<dbReference type="SMART" id="SM00487">
    <property type="entry name" value="DEXDc"/>
    <property type="match status" value="1"/>
</dbReference>
<dbReference type="OrthoDB" id="413460at2759"/>
<name>A0A8H6XNN3_9AGAR</name>
<keyword evidence="2" id="KW-0547">Nucleotide-binding</keyword>
<proteinExistence type="predicted"/>
<dbReference type="InterPro" id="IPR027417">
    <property type="entry name" value="P-loop_NTPase"/>
</dbReference>
<evidence type="ECO:0000313" key="10">
    <source>
        <dbReference type="Proteomes" id="UP000620124"/>
    </source>
</evidence>
<protein>
    <submittedName>
        <fullName evidence="9">DNA excision repair protein ERCC-6-like 2</fullName>
    </submittedName>
</protein>
<evidence type="ECO:0000256" key="6">
    <source>
        <dbReference type="SAM" id="MobiDB-lite"/>
    </source>
</evidence>
<feature type="compositionally biased region" description="Pro residues" evidence="6">
    <location>
        <begin position="182"/>
        <end position="192"/>
    </location>
</feature>
<dbReference type="Pfam" id="PF00176">
    <property type="entry name" value="SNF2-rel_dom"/>
    <property type="match status" value="1"/>
</dbReference>
<dbReference type="Proteomes" id="UP000620124">
    <property type="component" value="Unassembled WGS sequence"/>
</dbReference>
<keyword evidence="10" id="KW-1185">Reference proteome</keyword>
<organism evidence="9 10">
    <name type="scientific">Mycena venus</name>
    <dbReference type="NCBI Taxonomy" id="2733690"/>
    <lineage>
        <taxon>Eukaryota</taxon>
        <taxon>Fungi</taxon>
        <taxon>Dikarya</taxon>
        <taxon>Basidiomycota</taxon>
        <taxon>Agaricomycotina</taxon>
        <taxon>Agaricomycetes</taxon>
        <taxon>Agaricomycetidae</taxon>
        <taxon>Agaricales</taxon>
        <taxon>Marasmiineae</taxon>
        <taxon>Mycenaceae</taxon>
        <taxon>Mycena</taxon>
    </lineage>
</organism>
<dbReference type="GO" id="GO:0016787">
    <property type="term" value="F:hydrolase activity"/>
    <property type="evidence" value="ECO:0007669"/>
    <property type="project" value="UniProtKB-KW"/>
</dbReference>
<dbReference type="PANTHER" id="PTHR45629">
    <property type="entry name" value="SNF2/RAD54 FAMILY MEMBER"/>
    <property type="match status" value="1"/>
</dbReference>
<reference evidence="9" key="1">
    <citation type="submission" date="2020-05" db="EMBL/GenBank/DDBJ databases">
        <title>Mycena genomes resolve the evolution of fungal bioluminescence.</title>
        <authorList>
            <person name="Tsai I.J."/>
        </authorList>
    </citation>
    <scope>NUCLEOTIDE SEQUENCE</scope>
    <source>
        <strain evidence="9">CCC161011</strain>
    </source>
</reference>
<dbReference type="EMBL" id="JACAZI010000014">
    <property type="protein sequence ID" value="KAF7345108.1"/>
    <property type="molecule type" value="Genomic_DNA"/>
</dbReference>
<dbReference type="SUPFAM" id="SSF52540">
    <property type="entry name" value="P-loop containing nucleoside triphosphate hydrolases"/>
    <property type="match status" value="2"/>
</dbReference>
<dbReference type="InterPro" id="IPR014001">
    <property type="entry name" value="Helicase_ATP-bd"/>
</dbReference>
<evidence type="ECO:0000256" key="2">
    <source>
        <dbReference type="ARBA" id="ARBA00022741"/>
    </source>
</evidence>
<dbReference type="GO" id="GO:0005524">
    <property type="term" value="F:ATP binding"/>
    <property type="evidence" value="ECO:0007669"/>
    <property type="project" value="InterPro"/>
</dbReference>
<feature type="compositionally biased region" description="Acidic residues" evidence="6">
    <location>
        <begin position="1048"/>
        <end position="1057"/>
    </location>
</feature>
<evidence type="ECO:0000256" key="3">
    <source>
        <dbReference type="ARBA" id="ARBA00022801"/>
    </source>
</evidence>
<evidence type="ECO:0000256" key="1">
    <source>
        <dbReference type="ARBA" id="ARBA00004123"/>
    </source>
</evidence>
<feature type="region of interest" description="Disordered" evidence="6">
    <location>
        <begin position="1"/>
        <end position="208"/>
    </location>
</feature>
<feature type="domain" description="Helicase C-terminal" evidence="8">
    <location>
        <begin position="662"/>
        <end position="821"/>
    </location>
</feature>
<dbReference type="SMART" id="SM00490">
    <property type="entry name" value="HELICc"/>
    <property type="match status" value="1"/>
</dbReference>
<dbReference type="PROSITE" id="PS51192">
    <property type="entry name" value="HELICASE_ATP_BIND_1"/>
    <property type="match status" value="1"/>
</dbReference>
<dbReference type="GO" id="GO:0005634">
    <property type="term" value="C:nucleus"/>
    <property type="evidence" value="ECO:0007669"/>
    <property type="project" value="UniProtKB-SubCell"/>
</dbReference>
<feature type="region of interest" description="Disordered" evidence="6">
    <location>
        <begin position="1025"/>
        <end position="1057"/>
    </location>
</feature>
<evidence type="ECO:0000313" key="9">
    <source>
        <dbReference type="EMBL" id="KAF7345108.1"/>
    </source>
</evidence>
<dbReference type="AlphaFoldDB" id="A0A8H6XNN3"/>
<comment type="caution">
    <text evidence="9">The sequence shown here is derived from an EMBL/GenBank/DDBJ whole genome shotgun (WGS) entry which is preliminary data.</text>
</comment>
<keyword evidence="4" id="KW-0067">ATP-binding</keyword>
<dbReference type="PANTHER" id="PTHR45629:SF7">
    <property type="entry name" value="DNA EXCISION REPAIR PROTEIN ERCC-6-RELATED"/>
    <property type="match status" value="1"/>
</dbReference>
<keyword evidence="3" id="KW-0378">Hydrolase</keyword>
<dbReference type="InterPro" id="IPR001650">
    <property type="entry name" value="Helicase_C-like"/>
</dbReference>
<dbReference type="CDD" id="cd18793">
    <property type="entry name" value="SF2_C_SNF"/>
    <property type="match status" value="1"/>
</dbReference>
<feature type="domain" description="Helicase ATP-binding" evidence="7">
    <location>
        <begin position="290"/>
        <end position="485"/>
    </location>
</feature>
<feature type="compositionally biased region" description="Basic residues" evidence="6">
    <location>
        <begin position="46"/>
        <end position="56"/>
    </location>
</feature>
<sequence length="1057" mass="118671">MPEDEKPKKGSVYSKRNSNGAAAPIVEIDSDPEFNAGPVQEEVKEKKKTKRKSGKRQARDSVDEDDSDASEKPRKKKLKTKETVRKPKGRSRSSNVNPLLEYFINLGPVSDADDSDNADEPSYEDSGSDADEGNKLGVAPVNKFSAYANRKGPSPSPPSGTGDTTEEANVLPRPVHIANRPPVSPKPAPNPDSDPDKTDPESDEEQPAFKLASKACDAYPPKACFPLSQVPAFTDSFFFFQELAPKPGFPVLPEHMLGPLVLDAEKGIRVPAAINTYLRDYQREGVKFFWERYNEGRGALLGDDMGLGKTIQVISFLSAIMKKDGVKTDRKRRRKHVAELQESKAWRKKKTLPLANETWPTCLIIAPSTVVGNWERELQKWGYFEVGSYIGAPEERKMVLNDFKLGRLDVVLTSIDLARRDIAALQDLAWSCIFVDEVHTVKNPKSKTSVAYNEFACIRRFGLTGTAIQNSYDELWTILDWTNPGAVGNRGEWRSFVSNPLKNGQSANASAEELTRARDVSLVLVDKLLPKFFLRRTKDIIADQLPQKSDEVVFCPLTKSQIRVYKQILAMDELQTVLRRDDPCPCGSKKRQQKCCIPFDKSAVFKFMSVLIKLSNHLGLILPTPNDTLEQLKRNRELQDVAFPNGGAPSYGVAMLDPKYCGKWKVLLTLLEDWRRDRTNKVLIFTKSVKLLEMMSHQLKVAGYGFLQLDGSTKQSERMPMIDRFHADRDVFIFLISTMAGGTGLNLTGANKVVIFDPNWNPAHDLQAMDRAFRFGQTRNVSVFRLLGAGSVEELIYARQVYKQQQMAIGYNASIQTRYFSGVQGDKSRQGELFGLKNIFKLHEGALQTRQVIEKAHLAELDWALVALEPKVNTKRTGDRDLADVDGKVEKEYSELKGLGALLFDDGLPPVKDNVEKTAVQGMYTHQNADLLVSSTIEQERIEELVQKRKKKKKSLASVRHHQVRQLGPPVRVHKWSKGPPKLEDRLKALLGLGMISNPSELPEFARDFTRNYTPQQRAELLNIIDDYKGDSDDDSQDGADQSMEIVQEPEDIEMDD</sequence>
<dbReference type="FunFam" id="3.40.50.10810:FF:000019">
    <property type="entry name" value="DNA excision repair protein ERCC-6-like 2 isoform X1"/>
    <property type="match status" value="1"/>
</dbReference>
<dbReference type="InterPro" id="IPR038718">
    <property type="entry name" value="SNF2-like_sf"/>
</dbReference>
<comment type="subcellular location">
    <subcellularLocation>
        <location evidence="1">Nucleus</location>
    </subcellularLocation>
</comment>
<dbReference type="Pfam" id="PF00271">
    <property type="entry name" value="Helicase_C"/>
    <property type="match status" value="1"/>
</dbReference>
<dbReference type="InterPro" id="IPR050496">
    <property type="entry name" value="SNF2_RAD54_helicase_repair"/>
</dbReference>
<feature type="compositionally biased region" description="Acidic residues" evidence="6">
    <location>
        <begin position="111"/>
        <end position="131"/>
    </location>
</feature>
<evidence type="ECO:0000259" key="7">
    <source>
        <dbReference type="PROSITE" id="PS51192"/>
    </source>
</evidence>
<dbReference type="Gene3D" id="3.40.50.300">
    <property type="entry name" value="P-loop containing nucleotide triphosphate hydrolases"/>
    <property type="match status" value="1"/>
</dbReference>
<gene>
    <name evidence="9" type="ORF">MVEN_01674500</name>
</gene>
<dbReference type="InterPro" id="IPR049730">
    <property type="entry name" value="SNF2/RAD54-like_C"/>
</dbReference>
<accession>A0A8H6XNN3</accession>
<keyword evidence="5" id="KW-0539">Nucleus</keyword>
<evidence type="ECO:0000259" key="8">
    <source>
        <dbReference type="PROSITE" id="PS51194"/>
    </source>
</evidence>
<evidence type="ECO:0000256" key="4">
    <source>
        <dbReference type="ARBA" id="ARBA00022840"/>
    </source>
</evidence>
<dbReference type="PROSITE" id="PS51194">
    <property type="entry name" value="HELICASE_CTER"/>
    <property type="match status" value="1"/>
</dbReference>